<dbReference type="RefSeq" id="WP_137089095.1">
    <property type="nucleotide sequence ID" value="NZ_CP028923.1"/>
</dbReference>
<dbReference type="KEGG" id="fpf:DCC35_01385"/>
<keyword evidence="4" id="KW-0676">Redox-active center</keyword>
<evidence type="ECO:0000313" key="6">
    <source>
        <dbReference type="EMBL" id="QCK13500.1"/>
    </source>
</evidence>
<evidence type="ECO:0000256" key="1">
    <source>
        <dbReference type="ARBA" id="ARBA00022448"/>
    </source>
</evidence>
<dbReference type="Gene3D" id="3.40.30.10">
    <property type="entry name" value="Glutaredoxin"/>
    <property type="match status" value="1"/>
</dbReference>
<feature type="domain" description="Thioredoxin" evidence="5">
    <location>
        <begin position="11"/>
        <end position="130"/>
    </location>
</feature>
<dbReference type="PANTHER" id="PTHR45663:SF11">
    <property type="entry name" value="GEO12009P1"/>
    <property type="match status" value="1"/>
</dbReference>
<dbReference type="GO" id="GO:0045454">
    <property type="term" value="P:cell redox homeostasis"/>
    <property type="evidence" value="ECO:0007669"/>
    <property type="project" value="TreeGrafter"/>
</dbReference>
<evidence type="ECO:0000256" key="3">
    <source>
        <dbReference type="ARBA" id="ARBA00023157"/>
    </source>
</evidence>
<dbReference type="PROSITE" id="PS51352">
    <property type="entry name" value="THIOREDOXIN_2"/>
    <property type="match status" value="1"/>
</dbReference>
<dbReference type="EMBL" id="CP028923">
    <property type="protein sequence ID" value="QCK13500.1"/>
    <property type="molecule type" value="Genomic_DNA"/>
</dbReference>
<proteinExistence type="predicted"/>
<dbReference type="GO" id="GO:0005829">
    <property type="term" value="C:cytosol"/>
    <property type="evidence" value="ECO:0007669"/>
    <property type="project" value="TreeGrafter"/>
</dbReference>
<accession>A0A4D7JJB5</accession>
<keyword evidence="1" id="KW-0813">Transport</keyword>
<gene>
    <name evidence="6" type="ORF">DCC35_01385</name>
</gene>
<dbReference type="PANTHER" id="PTHR45663">
    <property type="entry name" value="GEO12009P1"/>
    <property type="match status" value="1"/>
</dbReference>
<reference evidence="6 7" key="1">
    <citation type="submission" date="2018-04" db="EMBL/GenBank/DDBJ databases">
        <title>Complete genome uncultured novel isolate.</title>
        <authorList>
            <person name="Merlino G."/>
        </authorList>
    </citation>
    <scope>NUCLEOTIDE SEQUENCE [LARGE SCALE GENOMIC DNA]</scope>
    <source>
        <strain evidence="7">R1DC9</strain>
    </source>
</reference>
<protein>
    <recommendedName>
        <fullName evidence="5">Thioredoxin domain-containing protein</fullName>
    </recommendedName>
</protein>
<dbReference type="CDD" id="cd02947">
    <property type="entry name" value="TRX_family"/>
    <property type="match status" value="1"/>
</dbReference>
<dbReference type="OrthoDB" id="9811036at2"/>
<name>A0A4D7JJB5_9BACT</name>
<dbReference type="SUPFAM" id="SSF52833">
    <property type="entry name" value="Thioredoxin-like"/>
    <property type="match status" value="1"/>
</dbReference>
<keyword evidence="3" id="KW-1015">Disulfide bond</keyword>
<dbReference type="InterPro" id="IPR013766">
    <property type="entry name" value="Thioredoxin_domain"/>
</dbReference>
<dbReference type="Proteomes" id="UP000298616">
    <property type="component" value="Chromosome"/>
</dbReference>
<dbReference type="GO" id="GO:0015035">
    <property type="term" value="F:protein-disulfide reductase activity"/>
    <property type="evidence" value="ECO:0007669"/>
    <property type="project" value="TreeGrafter"/>
</dbReference>
<evidence type="ECO:0000256" key="2">
    <source>
        <dbReference type="ARBA" id="ARBA00022982"/>
    </source>
</evidence>
<evidence type="ECO:0000259" key="5">
    <source>
        <dbReference type="PROSITE" id="PS51352"/>
    </source>
</evidence>
<sequence length="193" mass="22356">MIKKSFILVFFLFGFNSLFSQISWETNLKVAQVKAIEKDQLILVDFWAIWCGPCKKMDKQLWERPEMKKLSENFVALKIDIDQYPNIARAYNVTSIPRVMIITASEEVIWEKNGFLMPESYIEILKQIPPSLNGLNKKMVTNAGEENPNSSFEIGMGFQKLAISTKSDFGMKFINISNSYFKEVEKKLMILIY</sequence>
<dbReference type="InterPro" id="IPR017937">
    <property type="entry name" value="Thioredoxin_CS"/>
</dbReference>
<organism evidence="6 7">
    <name type="scientific">Mangrovivirga cuniculi</name>
    <dbReference type="NCBI Taxonomy" id="2715131"/>
    <lineage>
        <taxon>Bacteria</taxon>
        <taxon>Pseudomonadati</taxon>
        <taxon>Bacteroidota</taxon>
        <taxon>Cytophagia</taxon>
        <taxon>Cytophagales</taxon>
        <taxon>Mangrovivirgaceae</taxon>
        <taxon>Mangrovivirga</taxon>
    </lineage>
</organism>
<keyword evidence="2" id="KW-0249">Electron transport</keyword>
<dbReference type="Pfam" id="PF00085">
    <property type="entry name" value="Thioredoxin"/>
    <property type="match status" value="1"/>
</dbReference>
<keyword evidence="7" id="KW-1185">Reference proteome</keyword>
<dbReference type="InterPro" id="IPR036249">
    <property type="entry name" value="Thioredoxin-like_sf"/>
</dbReference>
<evidence type="ECO:0000313" key="7">
    <source>
        <dbReference type="Proteomes" id="UP000298616"/>
    </source>
</evidence>
<evidence type="ECO:0000256" key="4">
    <source>
        <dbReference type="ARBA" id="ARBA00023284"/>
    </source>
</evidence>
<dbReference type="AlphaFoldDB" id="A0A4D7JJB5"/>
<dbReference type="PROSITE" id="PS00194">
    <property type="entry name" value="THIOREDOXIN_1"/>
    <property type="match status" value="1"/>
</dbReference>